<keyword evidence="1" id="KW-0812">Transmembrane</keyword>
<feature type="transmembrane region" description="Helical" evidence="1">
    <location>
        <begin position="6"/>
        <end position="25"/>
    </location>
</feature>
<proteinExistence type="predicted"/>
<keyword evidence="1" id="KW-1133">Transmembrane helix</keyword>
<protein>
    <submittedName>
        <fullName evidence="2">Uncharacterized protein</fullName>
    </submittedName>
</protein>
<dbReference type="AlphaFoldDB" id="A0A453R9P8"/>
<reference evidence="2" key="5">
    <citation type="journal article" date="2021" name="G3 (Bethesda)">
        <title>Aegilops tauschii genome assembly Aet v5.0 features greater sequence contiguity and improved annotation.</title>
        <authorList>
            <person name="Wang L."/>
            <person name="Zhu T."/>
            <person name="Rodriguez J.C."/>
            <person name="Deal K.R."/>
            <person name="Dubcovsky J."/>
            <person name="McGuire P.E."/>
            <person name="Lux T."/>
            <person name="Spannagl M."/>
            <person name="Mayer K.F.X."/>
            <person name="Baldrich P."/>
            <person name="Meyers B.C."/>
            <person name="Huo N."/>
            <person name="Gu Y.Q."/>
            <person name="Zhou H."/>
            <person name="Devos K.M."/>
            <person name="Bennetzen J.L."/>
            <person name="Unver T."/>
            <person name="Budak H."/>
            <person name="Gulick P.J."/>
            <person name="Galiba G."/>
            <person name="Kalapos B."/>
            <person name="Nelson D.R."/>
            <person name="Li P."/>
            <person name="You F.M."/>
            <person name="Luo M.C."/>
            <person name="Dvorak J."/>
        </authorList>
    </citation>
    <scope>NUCLEOTIDE SEQUENCE [LARGE SCALE GENOMIC DNA]</scope>
    <source>
        <strain evidence="2">cv. AL8/78</strain>
    </source>
</reference>
<reference evidence="3" key="2">
    <citation type="journal article" date="2017" name="Nat. Plants">
        <title>The Aegilops tauschii genome reveals multiple impacts of transposons.</title>
        <authorList>
            <person name="Zhao G."/>
            <person name="Zou C."/>
            <person name="Li K."/>
            <person name="Wang K."/>
            <person name="Li T."/>
            <person name="Gao L."/>
            <person name="Zhang X."/>
            <person name="Wang H."/>
            <person name="Yang Z."/>
            <person name="Liu X."/>
            <person name="Jiang W."/>
            <person name="Mao L."/>
            <person name="Kong X."/>
            <person name="Jiao Y."/>
            <person name="Jia J."/>
        </authorList>
    </citation>
    <scope>NUCLEOTIDE SEQUENCE [LARGE SCALE GENOMIC DNA]</scope>
    <source>
        <strain evidence="3">cv. AL8/78</strain>
    </source>
</reference>
<keyword evidence="3" id="KW-1185">Reference proteome</keyword>
<evidence type="ECO:0000313" key="3">
    <source>
        <dbReference type="Proteomes" id="UP000015105"/>
    </source>
</evidence>
<dbReference type="Proteomes" id="UP000015105">
    <property type="component" value="Chromosome 7D"/>
</dbReference>
<reference evidence="2" key="4">
    <citation type="submission" date="2019-03" db="UniProtKB">
        <authorList>
            <consortium name="EnsemblPlants"/>
        </authorList>
    </citation>
    <scope>IDENTIFICATION</scope>
</reference>
<dbReference type="EnsemblPlants" id="AET7Gv20510200.15">
    <property type="protein sequence ID" value="AET7Gv20510200.15"/>
    <property type="gene ID" value="AET7Gv20510200"/>
</dbReference>
<evidence type="ECO:0000313" key="2">
    <source>
        <dbReference type="EnsemblPlants" id="AET7Gv20510200.15"/>
    </source>
</evidence>
<dbReference type="Gramene" id="AET7Gv20510200.15">
    <property type="protein sequence ID" value="AET7Gv20510200.15"/>
    <property type="gene ID" value="AET7Gv20510200"/>
</dbReference>
<organism evidence="2 3">
    <name type="scientific">Aegilops tauschii subsp. strangulata</name>
    <name type="common">Goatgrass</name>
    <dbReference type="NCBI Taxonomy" id="200361"/>
    <lineage>
        <taxon>Eukaryota</taxon>
        <taxon>Viridiplantae</taxon>
        <taxon>Streptophyta</taxon>
        <taxon>Embryophyta</taxon>
        <taxon>Tracheophyta</taxon>
        <taxon>Spermatophyta</taxon>
        <taxon>Magnoliopsida</taxon>
        <taxon>Liliopsida</taxon>
        <taxon>Poales</taxon>
        <taxon>Poaceae</taxon>
        <taxon>BOP clade</taxon>
        <taxon>Pooideae</taxon>
        <taxon>Triticodae</taxon>
        <taxon>Triticeae</taxon>
        <taxon>Triticinae</taxon>
        <taxon>Aegilops</taxon>
    </lineage>
</organism>
<reference evidence="2" key="3">
    <citation type="journal article" date="2017" name="Nature">
        <title>Genome sequence of the progenitor of the wheat D genome Aegilops tauschii.</title>
        <authorList>
            <person name="Luo M.C."/>
            <person name="Gu Y.Q."/>
            <person name="Puiu D."/>
            <person name="Wang H."/>
            <person name="Twardziok S.O."/>
            <person name="Deal K.R."/>
            <person name="Huo N."/>
            <person name="Zhu T."/>
            <person name="Wang L."/>
            <person name="Wang Y."/>
            <person name="McGuire P.E."/>
            <person name="Liu S."/>
            <person name="Long H."/>
            <person name="Ramasamy R.K."/>
            <person name="Rodriguez J.C."/>
            <person name="Van S.L."/>
            <person name="Yuan L."/>
            <person name="Wang Z."/>
            <person name="Xia Z."/>
            <person name="Xiao L."/>
            <person name="Anderson O.D."/>
            <person name="Ouyang S."/>
            <person name="Liang Y."/>
            <person name="Zimin A.V."/>
            <person name="Pertea G."/>
            <person name="Qi P."/>
            <person name="Bennetzen J.L."/>
            <person name="Dai X."/>
            <person name="Dawson M.W."/>
            <person name="Muller H.G."/>
            <person name="Kugler K."/>
            <person name="Rivarola-Duarte L."/>
            <person name="Spannagl M."/>
            <person name="Mayer K.F.X."/>
            <person name="Lu F.H."/>
            <person name="Bevan M.W."/>
            <person name="Leroy P."/>
            <person name="Li P."/>
            <person name="You F.M."/>
            <person name="Sun Q."/>
            <person name="Liu Z."/>
            <person name="Lyons E."/>
            <person name="Wicker T."/>
            <person name="Salzberg S.L."/>
            <person name="Devos K.M."/>
            <person name="Dvorak J."/>
        </authorList>
    </citation>
    <scope>NUCLEOTIDE SEQUENCE [LARGE SCALE GENOMIC DNA]</scope>
    <source>
        <strain evidence="2">cv. AL8/78</strain>
    </source>
</reference>
<accession>A0A453R9P8</accession>
<keyword evidence="1" id="KW-0472">Membrane</keyword>
<name>A0A453R9P8_AEGTS</name>
<reference evidence="3" key="1">
    <citation type="journal article" date="2014" name="Science">
        <title>Ancient hybridizations among the ancestral genomes of bread wheat.</title>
        <authorList>
            <consortium name="International Wheat Genome Sequencing Consortium,"/>
            <person name="Marcussen T."/>
            <person name="Sandve S.R."/>
            <person name="Heier L."/>
            <person name="Spannagl M."/>
            <person name="Pfeifer M."/>
            <person name="Jakobsen K.S."/>
            <person name="Wulff B.B."/>
            <person name="Steuernagel B."/>
            <person name="Mayer K.F."/>
            <person name="Olsen O.A."/>
        </authorList>
    </citation>
    <scope>NUCLEOTIDE SEQUENCE [LARGE SCALE GENOMIC DNA]</scope>
    <source>
        <strain evidence="3">cv. AL8/78</strain>
    </source>
</reference>
<evidence type="ECO:0000256" key="1">
    <source>
        <dbReference type="SAM" id="Phobius"/>
    </source>
</evidence>
<sequence length="33" mass="4134">VWFYFYMTIIMVFVVVMYLCIVTWYSKNIICML</sequence>